<name>A0A3M8CHP5_9BACL</name>
<keyword evidence="1" id="KW-0812">Transmembrane</keyword>
<proteinExistence type="predicted"/>
<keyword evidence="1" id="KW-0472">Membrane</keyword>
<accession>A0A3M8CHP5</accession>
<gene>
    <name evidence="2" type="ORF">EDM52_06335</name>
</gene>
<protein>
    <submittedName>
        <fullName evidence="2">Uncharacterized protein</fullName>
    </submittedName>
</protein>
<evidence type="ECO:0000313" key="2">
    <source>
        <dbReference type="EMBL" id="RNB75210.1"/>
    </source>
</evidence>
<sequence>MGNVDFASLPWELFWIGVAYFMITGVLFCFSVLRFAQQRKRSGIVFIVAAVISAGLFLNYLYGNHI</sequence>
<keyword evidence="3" id="KW-1185">Reference proteome</keyword>
<organism evidence="2 3">
    <name type="scientific">Brevibacillus invocatus</name>
    <dbReference type="NCBI Taxonomy" id="173959"/>
    <lineage>
        <taxon>Bacteria</taxon>
        <taxon>Bacillati</taxon>
        <taxon>Bacillota</taxon>
        <taxon>Bacilli</taxon>
        <taxon>Bacillales</taxon>
        <taxon>Paenibacillaceae</taxon>
        <taxon>Brevibacillus</taxon>
    </lineage>
</organism>
<dbReference type="AlphaFoldDB" id="A0A3M8CHP5"/>
<feature type="transmembrane region" description="Helical" evidence="1">
    <location>
        <begin position="43"/>
        <end position="62"/>
    </location>
</feature>
<dbReference type="Proteomes" id="UP000282028">
    <property type="component" value="Unassembled WGS sequence"/>
</dbReference>
<keyword evidence="1" id="KW-1133">Transmembrane helix</keyword>
<feature type="transmembrane region" description="Helical" evidence="1">
    <location>
        <begin position="13"/>
        <end position="36"/>
    </location>
</feature>
<evidence type="ECO:0000313" key="3">
    <source>
        <dbReference type="Proteomes" id="UP000282028"/>
    </source>
</evidence>
<reference evidence="2 3" key="1">
    <citation type="submission" date="2018-10" db="EMBL/GenBank/DDBJ databases">
        <title>Phylogenomics of Brevibacillus.</title>
        <authorList>
            <person name="Dunlap C."/>
        </authorList>
    </citation>
    <scope>NUCLEOTIDE SEQUENCE [LARGE SCALE GENOMIC DNA]</scope>
    <source>
        <strain evidence="2 3">JCM 12215</strain>
    </source>
</reference>
<dbReference type="OrthoDB" id="2468805at2"/>
<dbReference type="EMBL" id="RHHR01000010">
    <property type="protein sequence ID" value="RNB75210.1"/>
    <property type="molecule type" value="Genomic_DNA"/>
</dbReference>
<dbReference type="RefSeq" id="WP_122908195.1">
    <property type="nucleotide sequence ID" value="NZ_CBCSBE010000001.1"/>
</dbReference>
<evidence type="ECO:0000256" key="1">
    <source>
        <dbReference type="SAM" id="Phobius"/>
    </source>
</evidence>
<comment type="caution">
    <text evidence="2">The sequence shown here is derived from an EMBL/GenBank/DDBJ whole genome shotgun (WGS) entry which is preliminary data.</text>
</comment>